<evidence type="ECO:0000256" key="2">
    <source>
        <dbReference type="SAM" id="Phobius"/>
    </source>
</evidence>
<dbReference type="RefSeq" id="WP_078766537.1">
    <property type="nucleotide sequence ID" value="NZ_FUXZ01000010.1"/>
</dbReference>
<dbReference type="AlphaFoldDB" id="A0A1T4VV86"/>
<dbReference type="EMBL" id="FUXZ01000010">
    <property type="protein sequence ID" value="SKA68924.1"/>
    <property type="molecule type" value="Genomic_DNA"/>
</dbReference>
<gene>
    <name evidence="3" type="ORF">SAMN02745111_01683</name>
</gene>
<keyword evidence="2" id="KW-0472">Membrane</keyword>
<keyword evidence="2" id="KW-1133">Transmembrane helix</keyword>
<keyword evidence="4" id="KW-1185">Reference proteome</keyword>
<evidence type="ECO:0008006" key="5">
    <source>
        <dbReference type="Google" id="ProtNLM"/>
    </source>
</evidence>
<reference evidence="3 4" key="1">
    <citation type="submission" date="2017-02" db="EMBL/GenBank/DDBJ databases">
        <authorList>
            <person name="Peterson S.W."/>
        </authorList>
    </citation>
    <scope>NUCLEOTIDE SEQUENCE [LARGE SCALE GENOMIC DNA]</scope>
    <source>
        <strain evidence="3 4">ATCC 35992</strain>
    </source>
</reference>
<evidence type="ECO:0000313" key="4">
    <source>
        <dbReference type="Proteomes" id="UP000190814"/>
    </source>
</evidence>
<sequence length="795" mass="92459">MSIFDGKNKNYEEYELSTESREKITEGVLEHFKNMPATSKSELDDRRIERMKKNNGVMRKVAVAMVSVGVSAAMIAGVIVYNNVNKKDSKKVTKRVDISGKSIEDRITLINSSVFDLLTPRGCKDFVFTNQYEEISGQAVSGDNQVLKETESECYDSEGKLKDGYEVKKIQATNSEDYIEVAGKNFVRISASQTKTNADDTLLYYFDYDVTEEESEKRDEDYMSYDYVYFIRGTSLYRIKCNSSFDVCVDKSREYDSIEEEDGRIKYCSAFINIVKDKDESLPRFNDKNIDDDYTNTSDIYFNLMNDNKVVGKAYPLNKASYLFYDEDCDEKDADLYYIDKENKLHRIKNVSFKTSKKSIYSTTKAYYGNILDTGKLMVDKDYEDEVIASGVEELEYEQTEAEKLKTSANIDEDCAIWEHTDGYFYGGEERILWVDSKHKIMDEDAVEPFDVKDIDEKASIEEQKEKKGEQEELERKKEQVKNLSVMKYEDGEELNYHKAFGNTISYPVDYIGDYEFKEDEHDIKFYIKGKEDSDYVEIPNLGSPNRIFTNGKYIYYLEDYLFKFNMETKECTYFDFKNDSAVAKDGYFELCASSGGIMYINCSTGDQDEETGDYYNMNNCIYAYDITSGEFKCVAEDREVYAYSDDYIITIRRQGHEITSESSELINEYETYICKYIDGELKEIKDVGEFSSYSFIKTPDNNKIYFEWYKKLDENKMPDKSKLTIVSFDKTTEELKEVITLDSVDFVQDEGYVELKKLDDESCTVVVWNSKEEKQIKFKYTFATGEIEKVVKKK</sequence>
<name>A0A1T4VV86_9FIRM</name>
<keyword evidence="1" id="KW-0175">Coiled coil</keyword>
<evidence type="ECO:0000313" key="3">
    <source>
        <dbReference type="EMBL" id="SKA68924.1"/>
    </source>
</evidence>
<organism evidence="3 4">
    <name type="scientific">Eubacterium uniforme</name>
    <dbReference type="NCBI Taxonomy" id="39495"/>
    <lineage>
        <taxon>Bacteria</taxon>
        <taxon>Bacillati</taxon>
        <taxon>Bacillota</taxon>
        <taxon>Clostridia</taxon>
        <taxon>Eubacteriales</taxon>
        <taxon>Eubacteriaceae</taxon>
        <taxon>Eubacterium</taxon>
    </lineage>
</organism>
<keyword evidence="2" id="KW-0812">Transmembrane</keyword>
<proteinExistence type="predicted"/>
<accession>A0A1T4VV86</accession>
<evidence type="ECO:0000256" key="1">
    <source>
        <dbReference type="SAM" id="Coils"/>
    </source>
</evidence>
<protein>
    <recommendedName>
        <fullName evidence="5">DUF5050 domain-containing protein</fullName>
    </recommendedName>
</protein>
<dbReference type="STRING" id="39495.SAMN02745111_01683"/>
<feature type="coiled-coil region" evidence="1">
    <location>
        <begin position="460"/>
        <end position="487"/>
    </location>
</feature>
<feature type="transmembrane region" description="Helical" evidence="2">
    <location>
        <begin position="61"/>
        <end position="81"/>
    </location>
</feature>
<dbReference type="Proteomes" id="UP000190814">
    <property type="component" value="Unassembled WGS sequence"/>
</dbReference>
<dbReference type="OrthoDB" id="108903at2"/>